<sequence>GGGFTGGDDADDAGGSGGGFGGGRSFGGGSHGGDGCRKCGESGHFARDCPQGGGGGSRTCHKCNEEGHFARECPNADSGGNKCFKCNESGHFARECPNSGGGGGGFGGGSSGSTCYKCNETGHFARECPNAESNGGGFGGGGGSSDSTCFKCQQTGHFARECPNESAAGENGIPKPVTYVPPTPTEDEEEMFRSTIQQGINFEKYDQIEVLVSGNNPVRHINSFEEANLYEAFLNNVRKAQYKKPTPVQKYSIPIVIAGRDVMACAQTGSGKTYWFSKYCIATIFISRQRQTFLNLAQFKCVLVISYPSIIHSYFSGLSELVVIVMSAPFLHNTASTCGNKRTACMVISFLNFSGFISLIEQNSTVSLKGLQFLILDEADRMLDMGFEPAIRRIVESMGMPDKSERQTLMFSATFPEEIQRLAGDFLNDYLFLTVGRVGGTTSDIEQTVIEVTDNEKRDRLTQILGDADRTLVFVESKRSADFLAIFLSGEGFPTTSIHGDRLQQEREEALDDFRKGRCPVLIATNVAARGLDIDDVKHVINFDLPSDIDEYVHRIGRTGRIGNKGKATTFFLRGRDDKVARGLVKVLSEANQEVPEWLEEIAEGAIGTDYGPAGGRFGSRDTR</sequence>
<evidence type="ECO:0000256" key="6">
    <source>
        <dbReference type="ARBA" id="ARBA00022840"/>
    </source>
</evidence>
<dbReference type="OMA" id="NESIMMG"/>
<dbReference type="SMART" id="SM00343">
    <property type="entry name" value="ZnF_C2HC"/>
    <property type="match status" value="5"/>
</dbReference>
<feature type="region of interest" description="Disordered" evidence="10">
    <location>
        <begin position="1"/>
        <end position="26"/>
    </location>
</feature>
<proteinExistence type="inferred from homology"/>
<evidence type="ECO:0000256" key="9">
    <source>
        <dbReference type="RuleBase" id="RU000492"/>
    </source>
</evidence>
<reference evidence="15 16" key="1">
    <citation type="journal article" date="2007" name="Science">
        <title>Sea anemone genome reveals ancestral eumetazoan gene repertoire and genomic organization.</title>
        <authorList>
            <person name="Putnam N.H."/>
            <person name="Srivastava M."/>
            <person name="Hellsten U."/>
            <person name="Dirks B."/>
            <person name="Chapman J."/>
            <person name="Salamov A."/>
            <person name="Terry A."/>
            <person name="Shapiro H."/>
            <person name="Lindquist E."/>
            <person name="Kapitonov V.V."/>
            <person name="Jurka J."/>
            <person name="Genikhovich G."/>
            <person name="Grigoriev I.V."/>
            <person name="Lucas S.M."/>
            <person name="Steele R.E."/>
            <person name="Finnerty J.R."/>
            <person name="Technau U."/>
            <person name="Martindale M.Q."/>
            <person name="Rokhsar D.S."/>
        </authorList>
    </citation>
    <scope>NUCLEOTIDE SEQUENCE [LARGE SCALE GENOMIC DNA]</scope>
    <source>
        <strain evidence="16">CH2 X CH6</strain>
    </source>
</reference>
<dbReference type="Gene3D" id="3.40.50.300">
    <property type="entry name" value="P-loop containing nucleotide triphosphate hydrolases"/>
    <property type="match status" value="3"/>
</dbReference>
<dbReference type="Gene3D" id="4.10.60.10">
    <property type="entry name" value="Zinc finger, CCHC-type"/>
    <property type="match status" value="5"/>
</dbReference>
<dbReference type="InterPro" id="IPR014014">
    <property type="entry name" value="RNA_helicase_DEAD_Q_motif"/>
</dbReference>
<dbReference type="PROSITE" id="PS00039">
    <property type="entry name" value="DEAD_ATP_HELICASE"/>
    <property type="match status" value="1"/>
</dbReference>
<dbReference type="InterPro" id="IPR027417">
    <property type="entry name" value="P-loop_NTPase"/>
</dbReference>
<evidence type="ECO:0000259" key="13">
    <source>
        <dbReference type="PROSITE" id="PS51194"/>
    </source>
</evidence>
<feature type="domain" description="CCHC-type" evidence="11">
    <location>
        <begin position="149"/>
        <end position="164"/>
    </location>
</feature>
<evidence type="ECO:0000256" key="4">
    <source>
        <dbReference type="ARBA" id="ARBA00022801"/>
    </source>
</evidence>
<dbReference type="GO" id="GO:0005634">
    <property type="term" value="C:nucleus"/>
    <property type="evidence" value="ECO:0000318"/>
    <property type="project" value="GO_Central"/>
</dbReference>
<dbReference type="InterPro" id="IPR036875">
    <property type="entry name" value="Znf_CCHC_sf"/>
</dbReference>
<dbReference type="eggNOG" id="KOG3070">
    <property type="taxonomic scope" value="Eukaryota"/>
</dbReference>
<dbReference type="EC" id="3.6.4.13" evidence="2"/>
<dbReference type="PhylomeDB" id="A7T8H9"/>
<evidence type="ECO:0000259" key="12">
    <source>
        <dbReference type="PROSITE" id="PS51192"/>
    </source>
</evidence>
<dbReference type="Proteomes" id="UP000001593">
    <property type="component" value="Unassembled WGS sequence"/>
</dbReference>
<evidence type="ECO:0000259" key="14">
    <source>
        <dbReference type="PROSITE" id="PS51195"/>
    </source>
</evidence>
<evidence type="ECO:0000256" key="8">
    <source>
        <dbReference type="PROSITE-ProRule" id="PRU00552"/>
    </source>
</evidence>
<evidence type="ECO:0000256" key="1">
    <source>
        <dbReference type="ARBA" id="ARBA00010132"/>
    </source>
</evidence>
<keyword evidence="6 9" id="KW-0067">ATP-binding</keyword>
<dbReference type="eggNOG" id="KOG0335">
    <property type="taxonomic scope" value="Eukaryota"/>
</dbReference>
<dbReference type="SMART" id="SM00490">
    <property type="entry name" value="HELICc"/>
    <property type="match status" value="1"/>
</dbReference>
<dbReference type="Pfam" id="PF00271">
    <property type="entry name" value="Helicase_C"/>
    <property type="match status" value="1"/>
</dbReference>
<dbReference type="Pfam" id="PF00270">
    <property type="entry name" value="DEAD"/>
    <property type="match status" value="1"/>
</dbReference>
<dbReference type="InParanoid" id="A7T8H9"/>
<feature type="domain" description="Helicase ATP-binding" evidence="12">
    <location>
        <begin position="253"/>
        <end position="433"/>
    </location>
</feature>
<dbReference type="SUPFAM" id="SSF57756">
    <property type="entry name" value="Retrovirus zinc finger-like domains"/>
    <property type="match status" value="4"/>
</dbReference>
<keyword evidence="7" id="KW-0863">Zinc-finger</keyword>
<dbReference type="PANTHER" id="PTHR47958">
    <property type="entry name" value="ATP-DEPENDENT RNA HELICASE DBP3"/>
    <property type="match status" value="1"/>
</dbReference>
<feature type="compositionally biased region" description="Gly residues" evidence="10">
    <location>
        <begin position="14"/>
        <end position="26"/>
    </location>
</feature>
<dbReference type="GO" id="GO:0030154">
    <property type="term" value="P:cell differentiation"/>
    <property type="evidence" value="ECO:0000318"/>
    <property type="project" value="GO_Central"/>
</dbReference>
<keyword evidence="4 9" id="KW-0378">Hydrolase</keyword>
<dbReference type="SUPFAM" id="SSF52540">
    <property type="entry name" value="P-loop containing nucleoside triphosphate hydrolases"/>
    <property type="match status" value="2"/>
</dbReference>
<dbReference type="PROSITE" id="PS51195">
    <property type="entry name" value="Q_MOTIF"/>
    <property type="match status" value="1"/>
</dbReference>
<evidence type="ECO:0000259" key="11">
    <source>
        <dbReference type="PROSITE" id="PS50158"/>
    </source>
</evidence>
<keyword evidence="3 9" id="KW-0547">Nucleotide-binding</keyword>
<feature type="domain" description="CCHC-type" evidence="11">
    <location>
        <begin position="36"/>
        <end position="51"/>
    </location>
</feature>
<dbReference type="FunFam" id="3.40.50.300:FF:000008">
    <property type="entry name" value="ATP-dependent RNA helicase RhlB"/>
    <property type="match status" value="1"/>
</dbReference>
<comment type="similarity">
    <text evidence="1">Belongs to the DEAD box helicase family. DDX4/VASA subfamily.</text>
</comment>
<dbReference type="GO" id="GO:0003729">
    <property type="term" value="F:mRNA binding"/>
    <property type="evidence" value="ECO:0000318"/>
    <property type="project" value="GO_Central"/>
</dbReference>
<feature type="domain" description="CCHC-type" evidence="11">
    <location>
        <begin position="82"/>
        <end position="98"/>
    </location>
</feature>
<gene>
    <name evidence="15" type="ORF">NEMVEDRAFT_v1g782</name>
</gene>
<dbReference type="InterPro" id="IPR014001">
    <property type="entry name" value="Helicase_ATP-bd"/>
</dbReference>
<dbReference type="InterPro" id="IPR011545">
    <property type="entry name" value="DEAD/DEAH_box_helicase_dom"/>
</dbReference>
<dbReference type="EMBL" id="DS472713">
    <property type="protein sequence ID" value="EDO27708.1"/>
    <property type="molecule type" value="Genomic_DNA"/>
</dbReference>
<feature type="non-terminal residue" evidence="15">
    <location>
        <position position="624"/>
    </location>
</feature>
<feature type="short sequence motif" description="Q motif" evidence="8">
    <location>
        <begin position="222"/>
        <end position="250"/>
    </location>
</feature>
<name>A7T8H9_NEMVE</name>
<dbReference type="FunFam" id="4.10.60.10:FF:000079">
    <property type="entry name" value="Nucleic acid binding protein"/>
    <property type="match status" value="4"/>
</dbReference>
<evidence type="ECO:0000256" key="5">
    <source>
        <dbReference type="ARBA" id="ARBA00022806"/>
    </source>
</evidence>
<keyword evidence="7" id="KW-0862">Zinc</keyword>
<keyword evidence="7" id="KW-0479">Metal-binding</keyword>
<evidence type="ECO:0000256" key="2">
    <source>
        <dbReference type="ARBA" id="ARBA00012552"/>
    </source>
</evidence>
<dbReference type="InterPro" id="IPR001650">
    <property type="entry name" value="Helicase_C-like"/>
</dbReference>
<feature type="domain" description="CCHC-type" evidence="11">
    <location>
        <begin position="115"/>
        <end position="130"/>
    </location>
</feature>
<dbReference type="GO" id="GO:0016787">
    <property type="term" value="F:hydrolase activity"/>
    <property type="evidence" value="ECO:0007669"/>
    <property type="project" value="UniProtKB-KW"/>
</dbReference>
<dbReference type="HOGENOM" id="CLU_003041_16_3_1"/>
<organism evidence="15 16">
    <name type="scientific">Nematostella vectensis</name>
    <name type="common">Starlet sea anemone</name>
    <dbReference type="NCBI Taxonomy" id="45351"/>
    <lineage>
        <taxon>Eukaryota</taxon>
        <taxon>Metazoa</taxon>
        <taxon>Cnidaria</taxon>
        <taxon>Anthozoa</taxon>
        <taxon>Hexacorallia</taxon>
        <taxon>Actiniaria</taxon>
        <taxon>Edwardsiidae</taxon>
        <taxon>Nematostella</taxon>
    </lineage>
</organism>
<dbReference type="PROSITE" id="PS51192">
    <property type="entry name" value="HELICASE_ATP_BIND_1"/>
    <property type="match status" value="1"/>
</dbReference>
<dbReference type="InterPro" id="IPR000629">
    <property type="entry name" value="RNA-helicase_DEAD-box_CS"/>
</dbReference>
<protein>
    <recommendedName>
        <fullName evidence="2">RNA helicase</fullName>
        <ecNumber evidence="2">3.6.4.13</ecNumber>
    </recommendedName>
</protein>
<feature type="domain" description="DEAD-box RNA helicase Q" evidence="14">
    <location>
        <begin position="222"/>
        <end position="250"/>
    </location>
</feature>
<evidence type="ECO:0000256" key="3">
    <source>
        <dbReference type="ARBA" id="ARBA00022741"/>
    </source>
</evidence>
<dbReference type="SMART" id="SM00487">
    <property type="entry name" value="DEXDc"/>
    <property type="match status" value="1"/>
</dbReference>
<feature type="domain" description="CCHC-type" evidence="11">
    <location>
        <begin position="60"/>
        <end position="75"/>
    </location>
</feature>
<dbReference type="GO" id="GO:0003724">
    <property type="term" value="F:RNA helicase activity"/>
    <property type="evidence" value="ECO:0000318"/>
    <property type="project" value="GO_Central"/>
</dbReference>
<evidence type="ECO:0000256" key="7">
    <source>
        <dbReference type="PROSITE-ProRule" id="PRU00047"/>
    </source>
</evidence>
<dbReference type="STRING" id="45351.A7T8H9"/>
<feature type="domain" description="Helicase C-terminal" evidence="13">
    <location>
        <begin position="460"/>
        <end position="603"/>
    </location>
</feature>
<dbReference type="Pfam" id="PF00098">
    <property type="entry name" value="zf-CCHC"/>
    <property type="match status" value="5"/>
</dbReference>
<accession>A7T8H9</accession>
<dbReference type="CDD" id="cd18787">
    <property type="entry name" value="SF2_C_DEAD"/>
    <property type="match status" value="1"/>
</dbReference>
<dbReference type="GO" id="GO:0008270">
    <property type="term" value="F:zinc ion binding"/>
    <property type="evidence" value="ECO:0007669"/>
    <property type="project" value="UniProtKB-KW"/>
</dbReference>
<keyword evidence="16" id="KW-1185">Reference proteome</keyword>
<evidence type="ECO:0000313" key="15">
    <source>
        <dbReference type="EMBL" id="EDO27708.1"/>
    </source>
</evidence>
<feature type="non-terminal residue" evidence="15">
    <location>
        <position position="1"/>
    </location>
</feature>
<dbReference type="InterPro" id="IPR001878">
    <property type="entry name" value="Znf_CCHC"/>
</dbReference>
<dbReference type="GO" id="GO:0007281">
    <property type="term" value="P:germ cell development"/>
    <property type="evidence" value="ECO:0000318"/>
    <property type="project" value="GO_Central"/>
</dbReference>
<dbReference type="GO" id="GO:0005524">
    <property type="term" value="F:ATP binding"/>
    <property type="evidence" value="ECO:0007669"/>
    <property type="project" value="UniProtKB-KW"/>
</dbReference>
<dbReference type="PROSITE" id="PS50158">
    <property type="entry name" value="ZF_CCHC"/>
    <property type="match status" value="5"/>
</dbReference>
<evidence type="ECO:0000256" key="10">
    <source>
        <dbReference type="SAM" id="MobiDB-lite"/>
    </source>
</evidence>
<dbReference type="GO" id="GO:0043186">
    <property type="term" value="C:P granule"/>
    <property type="evidence" value="ECO:0000318"/>
    <property type="project" value="GO_Central"/>
</dbReference>
<evidence type="ECO:0000313" key="16">
    <source>
        <dbReference type="Proteomes" id="UP000001593"/>
    </source>
</evidence>
<dbReference type="GO" id="GO:0007276">
    <property type="term" value="P:gamete generation"/>
    <property type="evidence" value="ECO:0000318"/>
    <property type="project" value="GO_Central"/>
</dbReference>
<dbReference type="PROSITE" id="PS51194">
    <property type="entry name" value="HELICASE_CTER"/>
    <property type="match status" value="1"/>
</dbReference>
<keyword evidence="5 9" id="KW-0347">Helicase</keyword>
<dbReference type="AlphaFoldDB" id="A7T8H9"/>